<dbReference type="STRING" id="1715692.RUE5091_02583"/>
<dbReference type="InterPro" id="IPR000335">
    <property type="entry name" value="Bleomycin-R"/>
</dbReference>
<dbReference type="InterPro" id="IPR037523">
    <property type="entry name" value="VOC_core"/>
</dbReference>
<evidence type="ECO:0000259" key="4">
    <source>
        <dbReference type="PROSITE" id="PS51819"/>
    </source>
</evidence>
<dbReference type="AlphaFoldDB" id="A0A0P1ITF0"/>
<proteinExistence type="inferred from homology"/>
<protein>
    <recommendedName>
        <fullName evidence="2">Bleomycin resistance protein</fullName>
    </recommendedName>
</protein>
<dbReference type="OrthoDB" id="284897at2"/>
<evidence type="ECO:0000313" key="6">
    <source>
        <dbReference type="Proteomes" id="UP000051260"/>
    </source>
</evidence>
<keyword evidence="3" id="KW-0046">Antibiotic resistance</keyword>
<gene>
    <name evidence="5" type="ORF">RUE5091_02583</name>
</gene>
<dbReference type="Pfam" id="PF00903">
    <property type="entry name" value="Glyoxalase"/>
    <property type="match status" value="1"/>
</dbReference>
<dbReference type="EMBL" id="CYUD01000007">
    <property type="protein sequence ID" value="CUK04057.1"/>
    <property type="molecule type" value="Genomic_DNA"/>
</dbReference>
<dbReference type="Proteomes" id="UP000051260">
    <property type="component" value="Unassembled WGS sequence"/>
</dbReference>
<evidence type="ECO:0000256" key="2">
    <source>
        <dbReference type="ARBA" id="ARBA00021572"/>
    </source>
</evidence>
<evidence type="ECO:0000256" key="1">
    <source>
        <dbReference type="ARBA" id="ARBA00011051"/>
    </source>
</evidence>
<dbReference type="SUPFAM" id="SSF54593">
    <property type="entry name" value="Glyoxalase/Bleomycin resistance protein/Dihydroxybiphenyl dioxygenase"/>
    <property type="match status" value="1"/>
</dbReference>
<evidence type="ECO:0000256" key="3">
    <source>
        <dbReference type="ARBA" id="ARBA00023251"/>
    </source>
</evidence>
<name>A0A0P1ITF0_9RHOB</name>
<keyword evidence="6" id="KW-1185">Reference proteome</keyword>
<reference evidence="6" key="1">
    <citation type="submission" date="2015-09" db="EMBL/GenBank/DDBJ databases">
        <authorList>
            <person name="Rodrigo-Torres L."/>
            <person name="Arahal D.R."/>
        </authorList>
    </citation>
    <scope>NUCLEOTIDE SEQUENCE [LARGE SCALE GENOMIC DNA]</scope>
    <source>
        <strain evidence="6">CECT 5091</strain>
    </source>
</reference>
<accession>A0A0P1ITF0</accession>
<dbReference type="Gene3D" id="3.10.180.10">
    <property type="entry name" value="2,3-Dihydroxybiphenyl 1,2-Dioxygenase, domain 1"/>
    <property type="match status" value="1"/>
</dbReference>
<dbReference type="PROSITE" id="PS51819">
    <property type="entry name" value="VOC"/>
    <property type="match status" value="1"/>
</dbReference>
<dbReference type="InterPro" id="IPR004360">
    <property type="entry name" value="Glyas_Fos-R_dOase_dom"/>
</dbReference>
<feature type="domain" description="VOC" evidence="4">
    <location>
        <begin position="4"/>
        <end position="137"/>
    </location>
</feature>
<evidence type="ECO:0000313" key="5">
    <source>
        <dbReference type="EMBL" id="CUK04057.1"/>
    </source>
</evidence>
<dbReference type="InterPro" id="IPR029068">
    <property type="entry name" value="Glyas_Bleomycin-R_OHBP_Dase"/>
</dbReference>
<comment type="similarity">
    <text evidence="1">Belongs to the bleomycin resistance protein family.</text>
</comment>
<sequence>MTFRIEPLVPELWCTDFEKSMAFYTETIGFEVAQQRGQDPHAYLSLNQAQIMIAHWTIDGSWEPWFPKSMERPFGRGINFQFMVDNVQDLYDRVRAKGIKPFVEIHDAEDWKTDCMDTRRQFIVLDPDGYLLRFAQSVSTRAVTDSDHKQLNQKYGTSFL</sequence>
<dbReference type="CDD" id="cd08349">
    <property type="entry name" value="BLMA_like"/>
    <property type="match status" value="1"/>
</dbReference>
<organism evidence="5 6">
    <name type="scientific">Ruegeria denitrificans</name>
    <dbReference type="NCBI Taxonomy" id="1715692"/>
    <lineage>
        <taxon>Bacteria</taxon>
        <taxon>Pseudomonadati</taxon>
        <taxon>Pseudomonadota</taxon>
        <taxon>Alphaproteobacteria</taxon>
        <taxon>Rhodobacterales</taxon>
        <taxon>Roseobacteraceae</taxon>
        <taxon>Ruegeria</taxon>
    </lineage>
</organism>
<dbReference type="GO" id="GO:0046677">
    <property type="term" value="P:response to antibiotic"/>
    <property type="evidence" value="ECO:0007669"/>
    <property type="project" value="UniProtKB-KW"/>
</dbReference>
<dbReference type="RefSeq" id="WP_058282328.1">
    <property type="nucleotide sequence ID" value="NZ_CYUD01000007.1"/>
</dbReference>